<name>A0ABT5JGF2_RHOTP</name>
<feature type="compositionally biased region" description="Low complexity" evidence="1">
    <location>
        <begin position="319"/>
        <end position="331"/>
    </location>
</feature>
<keyword evidence="3" id="KW-0966">Cell projection</keyword>
<evidence type="ECO:0000313" key="3">
    <source>
        <dbReference type="EMBL" id="MDC7788105.1"/>
    </source>
</evidence>
<dbReference type="InterPro" id="IPR021136">
    <property type="entry name" value="Flagellar_hook_control-like_C"/>
</dbReference>
<evidence type="ECO:0000259" key="2">
    <source>
        <dbReference type="Pfam" id="PF02120"/>
    </source>
</evidence>
<accession>A0ABT5JGF2</accession>
<protein>
    <submittedName>
        <fullName evidence="3">Flagellar hook-length control protein FliK</fullName>
    </submittedName>
</protein>
<feature type="domain" description="Flagellar hook-length control protein-like C-terminal" evidence="2">
    <location>
        <begin position="409"/>
        <end position="486"/>
    </location>
</feature>
<keyword evidence="3" id="KW-0969">Cilium</keyword>
<dbReference type="Proteomes" id="UP001165652">
    <property type="component" value="Unassembled WGS sequence"/>
</dbReference>
<sequence length="503" mass="49701">MDLVVSPIAVALNTQGGGNPPAFTPGQVLDALVMRVIDQTHVQLAVGDSLIDVQTAVPLQQGAHVHLAVRATPDGLRLVLLHPDEIGASGGTGAAGAVAARAGTDPASARAPADPAAAATPQAALAQAVRTAALQQDGLAPLFANLAAAVARGDLADPVRVAAAQLLAFRLPADQPVKPEDLARALARSGLFLEAGLAAGAGPASPAGDMKAALAALRAALAAMAGGAAAGRGDGQEAKLQGFVEASLSGATQAGAARLEAAGAQALYRALAQAVTAGGLPAGATTAATAAPATAAPAAPHGVAPGEPGQPQRPPPPYRGAAPAAQPAVGPSLGDDVTPEAAARTLLAQAEAGLARHTLLQAASLPGAAGPGAEPDGARWVFEVPFATPQGTTVAQFEISRDARGQGSGERSAPAWRARFAIDVEPVGVVHAQVTVTGERAGVTLWAERGDSAALLRDNAGALADRLRAAELDPSEVVVREGAPPRPAREAAPPAGRFLDRAS</sequence>
<gene>
    <name evidence="3" type="ORF">PQJ73_20645</name>
</gene>
<proteinExistence type="predicted"/>
<evidence type="ECO:0000256" key="1">
    <source>
        <dbReference type="SAM" id="MobiDB-lite"/>
    </source>
</evidence>
<keyword evidence="4" id="KW-1185">Reference proteome</keyword>
<feature type="region of interest" description="Disordered" evidence="1">
    <location>
        <begin position="478"/>
        <end position="503"/>
    </location>
</feature>
<dbReference type="EMBL" id="JAQQLI010000037">
    <property type="protein sequence ID" value="MDC7788105.1"/>
    <property type="molecule type" value="Genomic_DNA"/>
</dbReference>
<organism evidence="3 4">
    <name type="scientific">Rhodoplanes tepidamans</name>
    <name type="common">Rhodoplanes cryptolactis</name>
    <dbReference type="NCBI Taxonomy" id="200616"/>
    <lineage>
        <taxon>Bacteria</taxon>
        <taxon>Pseudomonadati</taxon>
        <taxon>Pseudomonadota</taxon>
        <taxon>Alphaproteobacteria</taxon>
        <taxon>Hyphomicrobiales</taxon>
        <taxon>Nitrobacteraceae</taxon>
        <taxon>Rhodoplanes</taxon>
    </lineage>
</organism>
<comment type="caution">
    <text evidence="3">The sequence shown here is derived from an EMBL/GenBank/DDBJ whole genome shotgun (WGS) entry which is preliminary data.</text>
</comment>
<feature type="region of interest" description="Disordered" evidence="1">
    <location>
        <begin position="291"/>
        <end position="337"/>
    </location>
</feature>
<dbReference type="Pfam" id="PF02120">
    <property type="entry name" value="Flg_hook"/>
    <property type="match status" value="1"/>
</dbReference>
<dbReference type="RefSeq" id="WP_272778943.1">
    <property type="nucleotide sequence ID" value="NZ_JAQQLI010000037.1"/>
</dbReference>
<evidence type="ECO:0000313" key="4">
    <source>
        <dbReference type="Proteomes" id="UP001165652"/>
    </source>
</evidence>
<feature type="compositionally biased region" description="Low complexity" evidence="1">
    <location>
        <begin position="291"/>
        <end position="310"/>
    </location>
</feature>
<reference evidence="3" key="1">
    <citation type="journal article" date="2023" name="Microbiol Resour">
        <title>Genome Sequences of Rhodoplanes serenus and Two Thermotolerant Strains, Rhodoplanes tepidamans and 'Rhodoplanes cryptolactis,' Further Refine the Genus.</title>
        <authorList>
            <person name="Rayyan A.A."/>
            <person name="Kyndt J.A."/>
        </authorList>
    </citation>
    <scope>NUCLEOTIDE SEQUENCE</scope>
    <source>
        <strain evidence="3">DSM 9987</strain>
    </source>
</reference>
<reference evidence="3" key="2">
    <citation type="submission" date="2023-02" db="EMBL/GenBank/DDBJ databases">
        <authorList>
            <person name="Rayyan A."/>
            <person name="Meyer T."/>
            <person name="Kyndt J.A."/>
        </authorList>
    </citation>
    <scope>NUCLEOTIDE SEQUENCE</scope>
    <source>
        <strain evidence="3">DSM 9987</strain>
    </source>
</reference>
<keyword evidence="3" id="KW-0282">Flagellum</keyword>